<dbReference type="SUPFAM" id="SSF54631">
    <property type="entry name" value="CBS-domain pair"/>
    <property type="match status" value="1"/>
</dbReference>
<keyword evidence="6" id="KW-0548">Nucleotidyltransferase</keyword>
<dbReference type="SUPFAM" id="SSF81301">
    <property type="entry name" value="Nucleotidyltransferase"/>
    <property type="match status" value="1"/>
</dbReference>
<evidence type="ECO:0000313" key="15">
    <source>
        <dbReference type="Proteomes" id="UP000282654"/>
    </source>
</evidence>
<proteinExistence type="inferred from homology"/>
<dbReference type="SMART" id="SM00116">
    <property type="entry name" value="CBS"/>
    <property type="match status" value="2"/>
</dbReference>
<dbReference type="GO" id="GO:0016779">
    <property type="term" value="F:nucleotidyltransferase activity"/>
    <property type="evidence" value="ECO:0007669"/>
    <property type="project" value="UniProtKB-KW"/>
</dbReference>
<keyword evidence="11" id="KW-0129">CBS domain</keyword>
<dbReference type="RefSeq" id="WP_123928220.1">
    <property type="nucleotide sequence ID" value="NZ_RKRE01000001.1"/>
</dbReference>
<keyword evidence="7" id="KW-0479">Metal-binding</keyword>
<dbReference type="SUPFAM" id="SSF64182">
    <property type="entry name" value="DHH phosphoesterases"/>
    <property type="match status" value="1"/>
</dbReference>
<evidence type="ECO:0000256" key="5">
    <source>
        <dbReference type="ARBA" id="ARBA00022694"/>
    </source>
</evidence>
<dbReference type="Gene3D" id="3.30.460.10">
    <property type="entry name" value="Beta Polymerase, domain 2"/>
    <property type="match status" value="1"/>
</dbReference>
<keyword evidence="8" id="KW-0547">Nucleotide-binding</keyword>
<reference evidence="14 15" key="1">
    <citation type="submission" date="2018-11" db="EMBL/GenBank/DDBJ databases">
        <title>Genomic Encyclopedia of Type Strains, Phase IV (KMG-IV): sequencing the most valuable type-strain genomes for metagenomic binning, comparative biology and taxonomic classification.</title>
        <authorList>
            <person name="Goeker M."/>
        </authorList>
    </citation>
    <scope>NUCLEOTIDE SEQUENCE [LARGE SCALE GENOMIC DNA]</scope>
    <source>
        <strain evidence="14 15">DSM 102936</strain>
    </source>
</reference>
<dbReference type="AlphaFoldDB" id="A0A3N5AY97"/>
<keyword evidence="4 12" id="KW-0808">Transferase</keyword>
<dbReference type="Pfam" id="PF02272">
    <property type="entry name" value="DHHA1"/>
    <property type="match status" value="1"/>
</dbReference>
<dbReference type="Pfam" id="PF00571">
    <property type="entry name" value="CBS"/>
    <property type="match status" value="2"/>
</dbReference>
<sequence length="836" mass="92918">MEVITTHLLTDFDGLAAMVAAKKLYPGASLVLPGKASCAVEDFLALHKDALLIEDAKNINLGRVRRLILVDTRNPRRIGFLNALVERADVEIHIYDHHPAHEDDVRGTLEVVEPIGATTTLLVERIREAGIELSPFEATVLALGIYEDTGSLLYPSTTCRDAAAAGFLLSCGANLSVVANFLERPLAAEQQELLKELILNAERHLVNGLKVLVTWARSEEFFDGLAILTHKLVEIEQLDVVFTIVEMVDRVYVTGRSGLPEVDVRAVLQHFGGGGHPAAAAAVVKRVTVEQVKERLLARLSESVRAPLTVAEIMSSPVKTVSPETTIAEAGQVMLRYGHSGLPVVREDQLVGILSRRDIEKAQRHNLTHAPVKAFMSHQVVTVEPYLPVSDAQTLMIEHNIGRLPVVEGGRLVGIVSRTDILRTLHPDFKPQFRLLYAPASPSAGKRNVAALLRAGVTAPALSILERLGARARESGRAAFLAGETVRDLLLGFRPRELKVVVEGDAAALAATVATEAKLRLKQTARQGGAVLLLADGCRCYVREARPGFFEYALGIQVNNRSLHQELYRQDFTIDALAVELAPERFGEVIDYFGGREDLKFGLVRVLHNRSFAEEPLRVLRAVWLSERFNFQIERQTLKLLREAVRDGLLERVAPPDFWRVVRSCLEDERASRFLGRCAELGIWPYIFPVASHWEVEPVLTYLPQALKTLESWGIVLKSRWLAYFITAVHWTNIPSAQALCERYRFGRHTTAKVVAAVSRWQELLGKLTARGQVDLVALAKAMLDLPREAYPLLYVLLSEEGYQERFREVLAAIWFNKPRLTGKDIKEMGAPPQEE</sequence>
<evidence type="ECO:0000256" key="6">
    <source>
        <dbReference type="ARBA" id="ARBA00022695"/>
    </source>
</evidence>
<dbReference type="Gene3D" id="3.90.1640.10">
    <property type="entry name" value="inorganic pyrophosphatase (n-terminal core)"/>
    <property type="match status" value="1"/>
</dbReference>
<organism evidence="14 15">
    <name type="scientific">Thermodesulfitimonas autotrophica</name>
    <dbReference type="NCBI Taxonomy" id="1894989"/>
    <lineage>
        <taxon>Bacteria</taxon>
        <taxon>Bacillati</taxon>
        <taxon>Bacillota</taxon>
        <taxon>Clostridia</taxon>
        <taxon>Thermoanaerobacterales</taxon>
        <taxon>Thermoanaerobacteraceae</taxon>
        <taxon>Thermodesulfitimonas</taxon>
    </lineage>
</organism>
<keyword evidence="10 12" id="KW-0694">RNA-binding</keyword>
<dbReference type="CDD" id="cd04595">
    <property type="entry name" value="CBS_pair_DHH_polyA_Pol_assoc"/>
    <property type="match status" value="1"/>
</dbReference>
<dbReference type="SUPFAM" id="SSF81891">
    <property type="entry name" value="Poly A polymerase C-terminal region-like"/>
    <property type="match status" value="1"/>
</dbReference>
<dbReference type="InterPro" id="IPR043519">
    <property type="entry name" value="NT_sf"/>
</dbReference>
<dbReference type="Gene3D" id="3.10.580.10">
    <property type="entry name" value="CBS-domain"/>
    <property type="match status" value="1"/>
</dbReference>
<dbReference type="InterPro" id="IPR002646">
    <property type="entry name" value="PolA_pol_head_dom"/>
</dbReference>
<dbReference type="EMBL" id="RKRE01000001">
    <property type="protein sequence ID" value="RPF49947.1"/>
    <property type="molecule type" value="Genomic_DNA"/>
</dbReference>
<evidence type="ECO:0000256" key="2">
    <source>
        <dbReference type="ARBA" id="ARBA00007265"/>
    </source>
</evidence>
<dbReference type="PANTHER" id="PTHR47788">
    <property type="entry name" value="POLYA POLYMERASE"/>
    <property type="match status" value="1"/>
</dbReference>
<evidence type="ECO:0000256" key="1">
    <source>
        <dbReference type="ARBA" id="ARBA00001946"/>
    </source>
</evidence>
<keyword evidence="15" id="KW-1185">Reference proteome</keyword>
<evidence type="ECO:0000256" key="8">
    <source>
        <dbReference type="ARBA" id="ARBA00022741"/>
    </source>
</evidence>
<dbReference type="OrthoDB" id="9805698at2"/>
<dbReference type="InterPro" id="IPR052390">
    <property type="entry name" value="tRNA_nt/polyA_polymerase"/>
</dbReference>
<name>A0A3N5AY97_9THEO</name>
<comment type="cofactor">
    <cofactor evidence="1">
        <name>Mg(2+)</name>
        <dbReference type="ChEBI" id="CHEBI:18420"/>
    </cofactor>
</comment>
<dbReference type="GO" id="GO:0008033">
    <property type="term" value="P:tRNA processing"/>
    <property type="evidence" value="ECO:0007669"/>
    <property type="project" value="UniProtKB-KW"/>
</dbReference>
<dbReference type="Proteomes" id="UP000282654">
    <property type="component" value="Unassembled WGS sequence"/>
</dbReference>
<evidence type="ECO:0000256" key="11">
    <source>
        <dbReference type="PROSITE-ProRule" id="PRU00703"/>
    </source>
</evidence>
<dbReference type="Gene3D" id="1.10.3090.10">
    <property type="entry name" value="cca-adding enzyme, domain 2"/>
    <property type="match status" value="1"/>
</dbReference>
<evidence type="ECO:0000256" key="12">
    <source>
        <dbReference type="RuleBase" id="RU003953"/>
    </source>
</evidence>
<evidence type="ECO:0000313" key="14">
    <source>
        <dbReference type="EMBL" id="RPF49947.1"/>
    </source>
</evidence>
<dbReference type="PANTHER" id="PTHR47788:SF1">
    <property type="entry name" value="A-ADDING TRNA NUCLEOTIDYLTRANSFERASE"/>
    <property type="match status" value="1"/>
</dbReference>
<dbReference type="PROSITE" id="PS51371">
    <property type="entry name" value="CBS"/>
    <property type="match status" value="2"/>
</dbReference>
<dbReference type="InterPro" id="IPR046342">
    <property type="entry name" value="CBS_dom_sf"/>
</dbReference>
<dbReference type="InterPro" id="IPR000644">
    <property type="entry name" value="CBS_dom"/>
</dbReference>
<dbReference type="Pfam" id="PF01743">
    <property type="entry name" value="PolyA_pol"/>
    <property type="match status" value="1"/>
</dbReference>
<dbReference type="InterPro" id="IPR003156">
    <property type="entry name" value="DHHA1_dom"/>
</dbReference>
<dbReference type="GO" id="GO:0000166">
    <property type="term" value="F:nucleotide binding"/>
    <property type="evidence" value="ECO:0007669"/>
    <property type="project" value="UniProtKB-KW"/>
</dbReference>
<comment type="caution">
    <text evidence="14">The sequence shown here is derived from an EMBL/GenBank/DDBJ whole genome shotgun (WGS) entry which is preliminary data.</text>
</comment>
<dbReference type="GO" id="GO:0000049">
    <property type="term" value="F:tRNA binding"/>
    <property type="evidence" value="ECO:0007669"/>
    <property type="project" value="UniProtKB-KW"/>
</dbReference>
<dbReference type="Gene3D" id="3.10.310.30">
    <property type="match status" value="1"/>
</dbReference>
<keyword evidence="9" id="KW-0460">Magnesium</keyword>
<feature type="domain" description="CBS" evidence="13">
    <location>
        <begin position="314"/>
        <end position="372"/>
    </location>
</feature>
<keyword evidence="5" id="KW-0819">tRNA processing</keyword>
<evidence type="ECO:0000256" key="3">
    <source>
        <dbReference type="ARBA" id="ARBA00022555"/>
    </source>
</evidence>
<gene>
    <name evidence="14" type="ORF">EDD75_0773</name>
</gene>
<evidence type="ECO:0000256" key="10">
    <source>
        <dbReference type="ARBA" id="ARBA00022884"/>
    </source>
</evidence>
<evidence type="ECO:0000256" key="4">
    <source>
        <dbReference type="ARBA" id="ARBA00022679"/>
    </source>
</evidence>
<evidence type="ECO:0000259" key="13">
    <source>
        <dbReference type="PROSITE" id="PS51371"/>
    </source>
</evidence>
<keyword evidence="3" id="KW-0820">tRNA-binding</keyword>
<feature type="domain" description="CBS" evidence="13">
    <location>
        <begin position="376"/>
        <end position="435"/>
    </location>
</feature>
<dbReference type="InterPro" id="IPR038763">
    <property type="entry name" value="DHH_sf"/>
</dbReference>
<evidence type="ECO:0000256" key="9">
    <source>
        <dbReference type="ARBA" id="ARBA00022842"/>
    </source>
</evidence>
<evidence type="ECO:0000256" key="7">
    <source>
        <dbReference type="ARBA" id="ARBA00022723"/>
    </source>
</evidence>
<dbReference type="GO" id="GO:0046872">
    <property type="term" value="F:metal ion binding"/>
    <property type="evidence" value="ECO:0007669"/>
    <property type="project" value="UniProtKB-KW"/>
</dbReference>
<accession>A0A3N5AY97</accession>
<protein>
    <submittedName>
        <fullName evidence="14">tRNA nucleotidyltransferase (CCA-adding enzyme)</fullName>
    </submittedName>
</protein>
<comment type="similarity">
    <text evidence="2 12">Belongs to the tRNA nucleotidyltransferase/poly(A) polymerase family.</text>
</comment>